<evidence type="ECO:0000313" key="5">
    <source>
        <dbReference type="Proteomes" id="UP001652600"/>
    </source>
</evidence>
<keyword evidence="5" id="KW-1185">Reference proteome</keyword>
<dbReference type="SUPFAM" id="SSF55550">
    <property type="entry name" value="SH2 domain"/>
    <property type="match status" value="1"/>
</dbReference>
<evidence type="ECO:0000313" key="6">
    <source>
        <dbReference type="RefSeq" id="XP_016901340.2"/>
    </source>
</evidence>
<dbReference type="Proteomes" id="UP001652600">
    <property type="component" value="Chromosome 7"/>
</dbReference>
<sequence>MGSEVNESDEYSLLKNLRLEFDGDDGCFTVCFWVYLMNSTTFPVSILQQVQLDSSSMTPFLILSEWNRLKIMPLTTLHKADEGSSPGSSSSANVVPHEYLDVDFPMEKWVHIGCEVSTDFVRLHIDGKMVGEKPVSSSLSEDTFPRGLGRIVLGNNGEDISLQGYVHNEKVFPSASLIRDHYAEDLPVKLFIDNSSTMEIEEGGDGIWNIVGGKPSCRRNFSLDVMLLDSSGQPVLKELEVVASLTYADSGEAVEKSGDEEAPLLASYDGVEFASSDRPSKLLHGRASFKLKISQLSSKCDNKLFRIRFCIPSVEGYPFFEALSSPIRCISRSRNTRMSTLMLKRSTFHSLDVSRSSGLDNGTSEHEHVSVEEEKPSPLLKRVKSGQDRPTHNDDPSSGQPDEECNSHSFTANGAGNGFGSRTERSKNNGSTGASPSDSGSTEARHSAPNRTRTNGNPISDVNIFKYCLAGLSERSLLLKEIATSVSQEEILEFAEHVSLYSGCLHHRHQILMSRKLIEEGTRAWNSISQNKHHVHWENVVFEIEEQFIRISGCSSRSLTQQFQDFELLRRISGCQEYLTQESFERMWCWLYPVAFTLSRQWINAMWSSLSPKWIEGFITKEEAELSLQSPAGLQDPGTFILRFPTSRSWPHPDAGSLVVTYVGNDYALHHRLLTLDRIFSSTEGEKNMRSLQDMLLAEPELSRLGRTIRSH</sequence>
<dbReference type="PANTHER" id="PTHR11801">
    <property type="entry name" value="SIGNAL TRANSDUCER AND ACTIVATOR OF TRANSCRIPTION"/>
    <property type="match status" value="1"/>
</dbReference>
<evidence type="ECO:0000259" key="4">
    <source>
        <dbReference type="PROSITE" id="PS50001"/>
    </source>
</evidence>
<dbReference type="InParanoid" id="A0A1S4E028"/>
<protein>
    <submittedName>
        <fullName evidence="6">SH2 domain-containing protein B-like isoform X1</fullName>
    </submittedName>
</protein>
<gene>
    <name evidence="6" type="primary">LOC103493465</name>
</gene>
<reference evidence="6" key="1">
    <citation type="submission" date="2025-08" db="UniProtKB">
        <authorList>
            <consortium name="RefSeq"/>
        </authorList>
    </citation>
    <scope>IDENTIFICATION</scope>
    <source>
        <tissue evidence="6">Stem</tissue>
    </source>
</reference>
<organism evidence="5 6">
    <name type="scientific">Cucumis melo</name>
    <name type="common">Muskmelon</name>
    <dbReference type="NCBI Taxonomy" id="3656"/>
    <lineage>
        <taxon>Eukaryota</taxon>
        <taxon>Viridiplantae</taxon>
        <taxon>Streptophyta</taxon>
        <taxon>Embryophyta</taxon>
        <taxon>Tracheophyta</taxon>
        <taxon>Spermatophyta</taxon>
        <taxon>Magnoliopsida</taxon>
        <taxon>eudicotyledons</taxon>
        <taxon>Gunneridae</taxon>
        <taxon>Pentapetalae</taxon>
        <taxon>rosids</taxon>
        <taxon>fabids</taxon>
        <taxon>Cucurbitales</taxon>
        <taxon>Cucurbitaceae</taxon>
        <taxon>Benincaseae</taxon>
        <taxon>Cucumis</taxon>
    </lineage>
</organism>
<dbReference type="GeneID" id="103493465"/>
<feature type="compositionally biased region" description="Basic and acidic residues" evidence="3">
    <location>
        <begin position="363"/>
        <end position="376"/>
    </location>
</feature>
<dbReference type="InterPro" id="IPR036860">
    <property type="entry name" value="SH2_dom_sf"/>
</dbReference>
<dbReference type="InterPro" id="IPR000980">
    <property type="entry name" value="SH2"/>
</dbReference>
<accession>A0A1S4E028</accession>
<dbReference type="InterPro" id="IPR001217">
    <property type="entry name" value="STAT"/>
</dbReference>
<feature type="domain" description="SH2" evidence="4">
    <location>
        <begin position="614"/>
        <end position="696"/>
    </location>
</feature>
<feature type="region of interest" description="Disordered" evidence="3">
    <location>
        <begin position="353"/>
        <end position="456"/>
    </location>
</feature>
<dbReference type="SUPFAM" id="SSF49899">
    <property type="entry name" value="Concanavalin A-like lectins/glucanases"/>
    <property type="match status" value="1"/>
</dbReference>
<dbReference type="RefSeq" id="XP_016901340.2">
    <property type="nucleotide sequence ID" value="XM_017045851.2"/>
</dbReference>
<dbReference type="FunCoup" id="A0A1S4E028">
    <property type="interactions" value="1249"/>
</dbReference>
<dbReference type="GO" id="GO:0007165">
    <property type="term" value="P:signal transduction"/>
    <property type="evidence" value="ECO:0007669"/>
    <property type="project" value="InterPro"/>
</dbReference>
<evidence type="ECO:0000256" key="2">
    <source>
        <dbReference type="PROSITE-ProRule" id="PRU00191"/>
    </source>
</evidence>
<dbReference type="Gene3D" id="3.30.505.10">
    <property type="entry name" value="SH2 domain"/>
    <property type="match status" value="1"/>
</dbReference>
<feature type="compositionally biased region" description="Polar residues" evidence="3">
    <location>
        <begin position="353"/>
        <end position="362"/>
    </location>
</feature>
<dbReference type="GO" id="GO:0003700">
    <property type="term" value="F:DNA-binding transcription factor activity"/>
    <property type="evidence" value="ECO:0007669"/>
    <property type="project" value="InterPro"/>
</dbReference>
<dbReference type="InterPro" id="IPR013320">
    <property type="entry name" value="ConA-like_dom_sf"/>
</dbReference>
<proteinExistence type="predicted"/>
<dbReference type="PROSITE" id="PS50001">
    <property type="entry name" value="SH2"/>
    <property type="match status" value="1"/>
</dbReference>
<dbReference type="Gene3D" id="2.60.120.200">
    <property type="match status" value="1"/>
</dbReference>
<dbReference type="CDD" id="cd10338">
    <property type="entry name" value="SH2_SHA"/>
    <property type="match status" value="1"/>
</dbReference>
<evidence type="ECO:0000256" key="3">
    <source>
        <dbReference type="SAM" id="MobiDB-lite"/>
    </source>
</evidence>
<name>A0A1S4E028_CUCME</name>
<evidence type="ECO:0000256" key="1">
    <source>
        <dbReference type="ARBA" id="ARBA00022999"/>
    </source>
</evidence>
<feature type="compositionally biased region" description="Basic and acidic residues" evidence="3">
    <location>
        <begin position="385"/>
        <end position="395"/>
    </location>
</feature>
<feature type="compositionally biased region" description="Polar residues" evidence="3">
    <location>
        <begin position="428"/>
        <end position="442"/>
    </location>
</feature>
<keyword evidence="1 2" id="KW-0727">SH2 domain</keyword>
<dbReference type="AlphaFoldDB" id="A0A1S4E028"/>